<dbReference type="InterPro" id="IPR006104">
    <property type="entry name" value="Glyco_hydro_2_N"/>
</dbReference>
<feature type="domain" description="Glycoside hydrolase family 2 immunoglobulin-like beta-sandwich" evidence="5">
    <location>
        <begin position="233"/>
        <end position="356"/>
    </location>
</feature>
<dbReference type="EMBL" id="CP032869">
    <property type="protein sequence ID" value="AYL93856.1"/>
    <property type="molecule type" value="Genomic_DNA"/>
</dbReference>
<evidence type="ECO:0000259" key="6">
    <source>
        <dbReference type="Pfam" id="PF02836"/>
    </source>
</evidence>
<dbReference type="InterPro" id="IPR036156">
    <property type="entry name" value="Beta-gal/glucu_dom_sf"/>
</dbReference>
<evidence type="ECO:0000256" key="1">
    <source>
        <dbReference type="ARBA" id="ARBA00007401"/>
    </source>
</evidence>
<dbReference type="Pfam" id="PF02837">
    <property type="entry name" value="Glyco_hydro_2_N"/>
    <property type="match status" value="1"/>
</dbReference>
<dbReference type="InterPro" id="IPR006103">
    <property type="entry name" value="Glyco_hydro_2_cat"/>
</dbReference>
<evidence type="ECO:0000256" key="4">
    <source>
        <dbReference type="SAM" id="SignalP"/>
    </source>
</evidence>
<dbReference type="GO" id="GO:0005975">
    <property type="term" value="P:carbohydrate metabolic process"/>
    <property type="evidence" value="ECO:0007669"/>
    <property type="project" value="InterPro"/>
</dbReference>
<dbReference type="InterPro" id="IPR008979">
    <property type="entry name" value="Galactose-bd-like_sf"/>
</dbReference>
<gene>
    <name evidence="8" type="ORF">HYN43_000450</name>
</gene>
<proteinExistence type="inferred from homology"/>
<keyword evidence="4" id="KW-0732">Signal</keyword>
<dbReference type="PANTHER" id="PTHR42732:SF1">
    <property type="entry name" value="BETA-MANNOSIDASE"/>
    <property type="match status" value="1"/>
</dbReference>
<feature type="chain" id="PRO_5019840317" evidence="4">
    <location>
        <begin position="21"/>
        <end position="1102"/>
    </location>
</feature>
<dbReference type="InterPro" id="IPR051913">
    <property type="entry name" value="GH2_Domain-Containing"/>
</dbReference>
<evidence type="ECO:0000259" key="5">
    <source>
        <dbReference type="Pfam" id="PF00703"/>
    </source>
</evidence>
<keyword evidence="3" id="KW-0326">Glycosidase</keyword>
<dbReference type="OrthoDB" id="9801077at2"/>
<dbReference type="Pfam" id="PF02836">
    <property type="entry name" value="Glyco_hydro_2_C"/>
    <property type="match status" value="1"/>
</dbReference>
<evidence type="ECO:0000259" key="7">
    <source>
        <dbReference type="Pfam" id="PF02837"/>
    </source>
</evidence>
<dbReference type="InterPro" id="IPR013783">
    <property type="entry name" value="Ig-like_fold"/>
</dbReference>
<dbReference type="Gene3D" id="2.60.40.10">
    <property type="entry name" value="Immunoglobulins"/>
    <property type="match status" value="1"/>
</dbReference>
<organism evidence="8 9">
    <name type="scientific">Mucilaginibacter celer</name>
    <dbReference type="NCBI Taxonomy" id="2305508"/>
    <lineage>
        <taxon>Bacteria</taxon>
        <taxon>Pseudomonadati</taxon>
        <taxon>Bacteroidota</taxon>
        <taxon>Sphingobacteriia</taxon>
        <taxon>Sphingobacteriales</taxon>
        <taxon>Sphingobacteriaceae</taxon>
        <taxon>Mucilaginibacter</taxon>
    </lineage>
</organism>
<dbReference type="SUPFAM" id="SSF49303">
    <property type="entry name" value="beta-Galactosidase/glucuronidase domain"/>
    <property type="match status" value="1"/>
</dbReference>
<evidence type="ECO:0000313" key="9">
    <source>
        <dbReference type="Proteomes" id="UP000270046"/>
    </source>
</evidence>
<keyword evidence="2 8" id="KW-0378">Hydrolase</keyword>
<dbReference type="Gene3D" id="2.60.120.260">
    <property type="entry name" value="Galactose-binding domain-like"/>
    <property type="match status" value="1"/>
</dbReference>
<feature type="domain" description="Glycosyl hydrolases family 2 sugar binding" evidence="7">
    <location>
        <begin position="48"/>
        <end position="231"/>
    </location>
</feature>
<dbReference type="Gene3D" id="3.20.20.80">
    <property type="entry name" value="Glycosidases"/>
    <property type="match status" value="1"/>
</dbReference>
<evidence type="ECO:0000313" key="8">
    <source>
        <dbReference type="EMBL" id="AYL93856.1"/>
    </source>
</evidence>
<evidence type="ECO:0000256" key="2">
    <source>
        <dbReference type="ARBA" id="ARBA00022801"/>
    </source>
</evidence>
<dbReference type="AlphaFoldDB" id="A0A494VGY3"/>
<feature type="signal peptide" evidence="4">
    <location>
        <begin position="1"/>
        <end position="20"/>
    </location>
</feature>
<dbReference type="KEGG" id="muh:HYN43_000450"/>
<dbReference type="SUPFAM" id="SSF49785">
    <property type="entry name" value="Galactose-binding domain-like"/>
    <property type="match status" value="1"/>
</dbReference>
<dbReference type="SUPFAM" id="SSF51445">
    <property type="entry name" value="(Trans)glycosidases"/>
    <property type="match status" value="1"/>
</dbReference>
<dbReference type="Proteomes" id="UP000270046">
    <property type="component" value="Chromosome"/>
</dbReference>
<comment type="similarity">
    <text evidence="1">Belongs to the glycosyl hydrolase 2 family.</text>
</comment>
<protein>
    <submittedName>
        <fullName evidence="8">Glycoside hydrolase family 2</fullName>
    </submittedName>
</protein>
<dbReference type="InterPro" id="IPR006102">
    <property type="entry name" value="Ig-like_GH2"/>
</dbReference>
<evidence type="ECO:0000256" key="3">
    <source>
        <dbReference type="ARBA" id="ARBA00023295"/>
    </source>
</evidence>
<reference evidence="8 9" key="1">
    <citation type="submission" date="2018-10" db="EMBL/GenBank/DDBJ databases">
        <title>Genome sequencing of Mucilaginibacter sp. HYN0043.</title>
        <authorList>
            <person name="Kim M."/>
            <person name="Yi H."/>
        </authorList>
    </citation>
    <scope>NUCLEOTIDE SEQUENCE [LARGE SCALE GENOMIC DNA]</scope>
    <source>
        <strain evidence="8 9">HYN0043</strain>
    </source>
</reference>
<dbReference type="PANTHER" id="PTHR42732">
    <property type="entry name" value="BETA-GALACTOSIDASE"/>
    <property type="match status" value="1"/>
</dbReference>
<name>A0A494VGY3_9SPHI</name>
<keyword evidence="9" id="KW-1185">Reference proteome</keyword>
<dbReference type="InterPro" id="IPR017853">
    <property type="entry name" value="GH"/>
</dbReference>
<accession>A0A494VGY3</accession>
<dbReference type="GO" id="GO:0004553">
    <property type="term" value="F:hydrolase activity, hydrolyzing O-glycosyl compounds"/>
    <property type="evidence" value="ECO:0007669"/>
    <property type="project" value="InterPro"/>
</dbReference>
<dbReference type="Pfam" id="PF00703">
    <property type="entry name" value="Glyco_hydro_2"/>
    <property type="match status" value="1"/>
</dbReference>
<sequence>MKKKLLLLILFTTTALQTFSQRLQYTGVFAPSTGFVKESEKPYRQELSLNGSWQFQPVQLPAGFREGNDSAPALSGMQPDQWDKTLIRIPSPWNVNSFADEHGQGGDFRTYPSYPKEWEHIKMGWLRRKFNVPANYNGKRLLLHFEALAGDSRIMINGKPAGDHFGIFLPFDLDVTSLVKPGAENEVAVGVRKASLFDKNGNYGRRTYQAGSFWGQHIAGIWQDVALIAVPLVYVKDVFVKPDVQGDHLAAEITIKNDGDREANLTVDAGAYKWQAENAADAAEPVGKLASVSALDIPAVKIKVPAHTEKVVTLNTQVGDKLARWSPESPNLYALLARVSNGKQQVDTRYTRFGWRTVSINGGQVLMNGKPVVMRGDSWHFLGTPQMTRRYAVAWFKAMRDAGLNTVRLHAQPYPSFYMDVADEMGIMVLDETAIWASDGGPKVDDPDYWKDTKHHVAELVLRDRNHPSVFGWSVSNEVMPVVVNVMRNPTGIKDTLINYYGIWADICRKLDPTRAWISADGEDDAEGKLPTYVMHYGDQSTMDRAHKSGKPWGVGEAGNAYYGTPEQVAETNGNRAYESFLGRMEGVAQSSYQNLMQQRERESIYNSVFNLVWYGLKPLPIGLKDKTKAPTLEDGVYFTNYKEDSPGVQPERLGPYSTTLNPGYDPALPLYQTWPFFDAIKAAAENKPYEVGKPLANHDAKSAVSGKSSGAAVIGGAGSTLAADLKKLGAIEQTGKAAPHVLFVDGSNPPSAQNKSTIDKVLASGGTVLVWGVGSTGTEALNKLLPATIEVTNRKSSSLLPVVNDRITNGLGAADMYFSELNPADIISNGLDGELVKQSKVLLTANNTDWQKWNKQAEYAKTAMVVRSELEAKPSGTAMIVYEKAAGKMIVTTLPANPKLLKGIRLVRQLLSNAGIALAEGADGSVLNTEGNITGALYAGNFIARSAEDAKTRNFVDPGAADEIKDGLEIHRKIWTSLHADKEIFDLSALDGGTVNGRQQVAYLSFWVSSQRSLEDLLAEPNLPVVNLQVKTGGSAAVFLNGKQILDAETGNEAKELKLKRGWNHFLIKLVCNGSNWQFAAKLTSNQPEFIKTLGSAVQKP</sequence>
<dbReference type="RefSeq" id="WP_119407578.1">
    <property type="nucleotide sequence ID" value="NZ_CP032869.1"/>
</dbReference>
<feature type="domain" description="Glycoside hydrolase family 2 catalytic" evidence="6">
    <location>
        <begin position="358"/>
        <end position="545"/>
    </location>
</feature>